<organism evidence="2">
    <name type="scientific">marine sediment metagenome</name>
    <dbReference type="NCBI Taxonomy" id="412755"/>
    <lineage>
        <taxon>unclassified sequences</taxon>
        <taxon>metagenomes</taxon>
        <taxon>ecological metagenomes</taxon>
    </lineage>
</organism>
<feature type="transmembrane region" description="Helical" evidence="1">
    <location>
        <begin position="81"/>
        <end position="99"/>
    </location>
</feature>
<reference evidence="2" key="1">
    <citation type="journal article" date="2015" name="Nature">
        <title>Complex archaea that bridge the gap between prokaryotes and eukaryotes.</title>
        <authorList>
            <person name="Spang A."/>
            <person name="Saw J.H."/>
            <person name="Jorgensen S.L."/>
            <person name="Zaremba-Niedzwiedzka K."/>
            <person name="Martijn J."/>
            <person name="Lind A.E."/>
            <person name="van Eijk R."/>
            <person name="Schleper C."/>
            <person name="Guy L."/>
            <person name="Ettema T.J."/>
        </authorList>
    </citation>
    <scope>NUCLEOTIDE SEQUENCE</scope>
</reference>
<keyword evidence="1" id="KW-0812">Transmembrane</keyword>
<evidence type="ECO:0000313" key="2">
    <source>
        <dbReference type="EMBL" id="KKO12905.1"/>
    </source>
</evidence>
<keyword evidence="1" id="KW-0472">Membrane</keyword>
<feature type="transmembrane region" description="Helical" evidence="1">
    <location>
        <begin position="245"/>
        <end position="268"/>
    </location>
</feature>
<proteinExistence type="predicted"/>
<feature type="transmembrane region" description="Helical" evidence="1">
    <location>
        <begin position="119"/>
        <end position="141"/>
    </location>
</feature>
<sequence>MDLVARYVAAVQRELPEAKRDEIGRELKANIMDKLDGMAEQHGSLTEADIAGVLKQMGRPRAVAQQFAPPQPLIRLSYMPLYQYTLFLVLGILFLLQVVETTINWVSSSDMGLVQYLFRLAAGFLDDVIFAFASITAAFWFMSRQPSAKPEDCTTDWHPEQLPKAGPSWQHISLQDTFTDLATYLFLLVVIWYPMWMSAEQLDSSRLLLTDHAYLWLKWASPLAVLGLALGIWQLQQRLWSRAMLISNLVLNCALTAVILGLAASGRLLQLDVERWHGVFELYQLERAAVTSLIIIAMFPLWEVGRDLLRLRKL</sequence>
<evidence type="ECO:0000256" key="1">
    <source>
        <dbReference type="SAM" id="Phobius"/>
    </source>
</evidence>
<keyword evidence="1" id="KW-1133">Transmembrane helix</keyword>
<dbReference type="AlphaFoldDB" id="A0A0F9W912"/>
<protein>
    <submittedName>
        <fullName evidence="2">Uncharacterized protein</fullName>
    </submittedName>
</protein>
<accession>A0A0F9W912</accession>
<feature type="transmembrane region" description="Helical" evidence="1">
    <location>
        <begin position="216"/>
        <end position="233"/>
    </location>
</feature>
<gene>
    <name evidence="2" type="ORF">LCGC14_0009220</name>
</gene>
<comment type="caution">
    <text evidence="2">The sequence shown here is derived from an EMBL/GenBank/DDBJ whole genome shotgun (WGS) entry which is preliminary data.</text>
</comment>
<feature type="transmembrane region" description="Helical" evidence="1">
    <location>
        <begin position="288"/>
        <end position="305"/>
    </location>
</feature>
<name>A0A0F9W912_9ZZZZ</name>
<dbReference type="EMBL" id="LAZR01000001">
    <property type="protein sequence ID" value="KKO12905.1"/>
    <property type="molecule type" value="Genomic_DNA"/>
</dbReference>
<feature type="transmembrane region" description="Helical" evidence="1">
    <location>
        <begin position="178"/>
        <end position="196"/>
    </location>
</feature>